<feature type="chain" id="PRO_5041328132" description="Secreted protein" evidence="1">
    <location>
        <begin position="20"/>
        <end position="79"/>
    </location>
</feature>
<dbReference type="AlphaFoldDB" id="A0AA38UUU8"/>
<evidence type="ECO:0000256" key="1">
    <source>
        <dbReference type="SAM" id="SignalP"/>
    </source>
</evidence>
<organism evidence="2 3">
    <name type="scientific">Lentinula detonsa</name>
    <dbReference type="NCBI Taxonomy" id="2804962"/>
    <lineage>
        <taxon>Eukaryota</taxon>
        <taxon>Fungi</taxon>
        <taxon>Dikarya</taxon>
        <taxon>Basidiomycota</taxon>
        <taxon>Agaricomycotina</taxon>
        <taxon>Agaricomycetes</taxon>
        <taxon>Agaricomycetidae</taxon>
        <taxon>Agaricales</taxon>
        <taxon>Marasmiineae</taxon>
        <taxon>Omphalotaceae</taxon>
        <taxon>Lentinula</taxon>
    </lineage>
</organism>
<reference evidence="2" key="1">
    <citation type="submission" date="2022-08" db="EMBL/GenBank/DDBJ databases">
        <authorList>
            <consortium name="DOE Joint Genome Institute"/>
            <person name="Min B."/>
            <person name="Riley R."/>
            <person name="Sierra-Patev S."/>
            <person name="Naranjo-Ortiz M."/>
            <person name="Looney B."/>
            <person name="Konkel Z."/>
            <person name="Slot J.C."/>
            <person name="Sakamoto Y."/>
            <person name="Steenwyk J.L."/>
            <person name="Rokas A."/>
            <person name="Carro J."/>
            <person name="Camarero S."/>
            <person name="Ferreira P."/>
            <person name="Molpeceres G."/>
            <person name="Ruiz-Duenas F.J."/>
            <person name="Serrano A."/>
            <person name="Henrissat B."/>
            <person name="Drula E."/>
            <person name="Hughes K.W."/>
            <person name="Mata J.L."/>
            <person name="Ishikawa N.K."/>
            <person name="Vargas-Isla R."/>
            <person name="Ushijima S."/>
            <person name="Smith C.A."/>
            <person name="Ahrendt S."/>
            <person name="Andreopoulos W."/>
            <person name="He G."/>
            <person name="Labutti K."/>
            <person name="Lipzen A."/>
            <person name="Ng V."/>
            <person name="Sandor L."/>
            <person name="Barry K."/>
            <person name="Martinez A.T."/>
            <person name="Xiao Y."/>
            <person name="Gibbons J.G."/>
            <person name="Terashima K."/>
            <person name="Hibbett D.S."/>
            <person name="Grigoriev I.V."/>
        </authorList>
    </citation>
    <scope>NUCLEOTIDE SEQUENCE</scope>
    <source>
        <strain evidence="2">TFB7829</strain>
    </source>
</reference>
<gene>
    <name evidence="2" type="ORF">F5890DRAFT_990421</name>
</gene>
<comment type="caution">
    <text evidence="2">The sequence shown here is derived from an EMBL/GenBank/DDBJ whole genome shotgun (WGS) entry which is preliminary data.</text>
</comment>
<keyword evidence="1" id="KW-0732">Signal</keyword>
<proteinExistence type="predicted"/>
<dbReference type="Proteomes" id="UP001163850">
    <property type="component" value="Unassembled WGS sequence"/>
</dbReference>
<evidence type="ECO:0000313" key="2">
    <source>
        <dbReference type="EMBL" id="KAJ3986469.1"/>
    </source>
</evidence>
<evidence type="ECO:0008006" key="4">
    <source>
        <dbReference type="Google" id="ProtNLM"/>
    </source>
</evidence>
<accession>A0AA38UUU8</accession>
<protein>
    <recommendedName>
        <fullName evidence="4">Secreted protein</fullName>
    </recommendedName>
</protein>
<sequence length="79" mass="8771">MRPLLSLLLLVIFPNPPQLIPILCTFSNCIVFCLSSLLLSICNAMCRISLCHLDTFRGGFQDLNHRELLSSVTAAVKSH</sequence>
<feature type="signal peptide" evidence="1">
    <location>
        <begin position="1"/>
        <end position="19"/>
    </location>
</feature>
<dbReference type="EMBL" id="MU801940">
    <property type="protein sequence ID" value="KAJ3986469.1"/>
    <property type="molecule type" value="Genomic_DNA"/>
</dbReference>
<evidence type="ECO:0000313" key="3">
    <source>
        <dbReference type="Proteomes" id="UP001163850"/>
    </source>
</evidence>
<name>A0AA38UUU8_9AGAR</name>